<comment type="caution">
    <text evidence="8">The sequence shown here is derived from an EMBL/GenBank/DDBJ whole genome shotgun (WGS) entry which is preliminary data.</text>
</comment>
<dbReference type="InterPro" id="IPR015847">
    <property type="entry name" value="ExoRNase_PH_dom2"/>
</dbReference>
<dbReference type="PROSITE" id="PS50084">
    <property type="entry name" value="KH_TYPE_1"/>
    <property type="match status" value="1"/>
</dbReference>
<dbReference type="InterPro" id="IPR012162">
    <property type="entry name" value="PNPase"/>
</dbReference>
<comment type="catalytic activity">
    <reaction evidence="6">
        <text>RNA(n+1) + phosphate = RNA(n) + a ribonucleoside 5'-diphosphate</text>
        <dbReference type="Rhea" id="RHEA:22096"/>
        <dbReference type="Rhea" id="RHEA-COMP:14527"/>
        <dbReference type="Rhea" id="RHEA-COMP:17342"/>
        <dbReference type="ChEBI" id="CHEBI:43474"/>
        <dbReference type="ChEBI" id="CHEBI:57930"/>
        <dbReference type="ChEBI" id="CHEBI:140395"/>
        <dbReference type="EC" id="2.7.7.8"/>
    </reaction>
</comment>
<dbReference type="SUPFAM" id="SSF50249">
    <property type="entry name" value="Nucleic acid-binding proteins"/>
    <property type="match status" value="1"/>
</dbReference>
<dbReference type="Pfam" id="PF01138">
    <property type="entry name" value="RNase_PH"/>
    <property type="match status" value="2"/>
</dbReference>
<proteinExistence type="inferred from homology"/>
<keyword evidence="6" id="KW-0460">Magnesium</keyword>
<dbReference type="InterPro" id="IPR012340">
    <property type="entry name" value="NA-bd_OB-fold"/>
</dbReference>
<keyword evidence="2 6" id="KW-0963">Cytoplasm</keyword>
<evidence type="ECO:0000313" key="8">
    <source>
        <dbReference type="EMBL" id="MFD1411608.1"/>
    </source>
</evidence>
<evidence type="ECO:0000256" key="6">
    <source>
        <dbReference type="HAMAP-Rule" id="MF_01595"/>
    </source>
</evidence>
<comment type="similarity">
    <text evidence="1 6">Belongs to the polyribonucleotide nucleotidyltransferase family.</text>
</comment>
<dbReference type="InterPro" id="IPR004088">
    <property type="entry name" value="KH_dom_type_1"/>
</dbReference>
<dbReference type="SUPFAM" id="SSF54211">
    <property type="entry name" value="Ribosomal protein S5 domain 2-like"/>
    <property type="match status" value="2"/>
</dbReference>
<dbReference type="Proteomes" id="UP001597191">
    <property type="component" value="Unassembled WGS sequence"/>
</dbReference>
<feature type="domain" description="S1 motif" evidence="7">
    <location>
        <begin position="626"/>
        <end position="694"/>
    </location>
</feature>
<dbReference type="InterPro" id="IPR001247">
    <property type="entry name" value="ExoRNase_PH_dom1"/>
</dbReference>
<evidence type="ECO:0000259" key="7">
    <source>
        <dbReference type="PROSITE" id="PS50126"/>
    </source>
</evidence>
<dbReference type="CDD" id="cd11364">
    <property type="entry name" value="RNase_PH_PNPase_2"/>
    <property type="match status" value="1"/>
</dbReference>
<dbReference type="SUPFAM" id="SSF55666">
    <property type="entry name" value="Ribonuclease PH domain 2-like"/>
    <property type="match status" value="2"/>
</dbReference>
<comment type="subcellular location">
    <subcellularLocation>
        <location evidence="6">Cytoplasm</location>
    </subcellularLocation>
</comment>
<dbReference type="InterPro" id="IPR015848">
    <property type="entry name" value="PNPase_PH_RNA-bd_bac/org-type"/>
</dbReference>
<evidence type="ECO:0000313" key="9">
    <source>
        <dbReference type="Proteomes" id="UP001597191"/>
    </source>
</evidence>
<dbReference type="Gene3D" id="3.30.230.70">
    <property type="entry name" value="GHMP Kinase, N-terminal domain"/>
    <property type="match status" value="2"/>
</dbReference>
<organism evidence="8 9">
    <name type="scientific">Lapidilactobacillus gannanensis</name>
    <dbReference type="NCBI Taxonomy" id="2486002"/>
    <lineage>
        <taxon>Bacteria</taxon>
        <taxon>Bacillati</taxon>
        <taxon>Bacillota</taxon>
        <taxon>Bacilli</taxon>
        <taxon>Lactobacillales</taxon>
        <taxon>Lactobacillaceae</taxon>
        <taxon>Lapidilactobacillus</taxon>
    </lineage>
</organism>
<sequence>MTHEKKVFRRQWNGQNLQVEVGQLAQQADGAVLVRYGETAVLSAVVHKPASGYQDFFPLTINYDEKMFAAGKIPGGFNKREGKPSTHATLTARLIDRPIRPLFPEGYHDDVQITNIVFSADPAAGPELLAMLGSSLALGISSIPFAGPIAGVKVARVNGELQLNPQSNELPESDLDLTVAGTATAVNMVEAGGQEIAEADMLAALEFGLAKVKELCQFEQEIIATVGQPKAEFSAPEIPAGLRAEVDDHYQATMQAAILTKDKVAREENIAAVKSLAHDHYAAMADSSDETSIVGLVDELLADLERRLVRQLILSDQQRPDGRKLNEIRPLSAEVGILPRTHGSGLFTRGQTQVLTALTLAPLGEAQVIDGLLPEYQKTFVHHYNFPQFSVGETGRYGAPGRREIGHGALGERALQPVIPDTTEFPYAIRLVSNVLESNGSSSQASICASTLALLDGGVPIKAPVAGIAMGMVKEGTEYAILTDIQGIEDHLGDMDFKVAGTAQGITALQMDIKAEGVTSQILGQALAQAKQARLEILSTIQATIPEHRAALSAYAPKIEQLMIKPEQIKDVIGHGGETINEIIAQTGVKIDIEQTGQVTISSNDLATIEQAKQIIADLTREIKVGGVYLGTVNRIEAFGAFVELARGKNALVHISQLTMGHLDKVENAVNLGDQLLVKVISIDGKGRINASRKALLTDEPQTEK</sequence>
<dbReference type="PANTHER" id="PTHR11252">
    <property type="entry name" value="POLYRIBONUCLEOTIDE NUCLEOTIDYLTRANSFERASE"/>
    <property type="match status" value="1"/>
</dbReference>
<comment type="cofactor">
    <cofactor evidence="6">
        <name>Mg(2+)</name>
        <dbReference type="ChEBI" id="CHEBI:18420"/>
    </cofactor>
</comment>
<evidence type="ECO:0000256" key="3">
    <source>
        <dbReference type="ARBA" id="ARBA00022679"/>
    </source>
</evidence>
<dbReference type="PANTHER" id="PTHR11252:SF0">
    <property type="entry name" value="POLYRIBONUCLEOTIDE NUCLEOTIDYLTRANSFERASE 1, MITOCHONDRIAL"/>
    <property type="match status" value="1"/>
</dbReference>
<dbReference type="Pfam" id="PF03726">
    <property type="entry name" value="PNPase"/>
    <property type="match status" value="1"/>
</dbReference>
<dbReference type="InterPro" id="IPR027408">
    <property type="entry name" value="PNPase/RNase_PH_dom_sf"/>
</dbReference>
<protein>
    <recommendedName>
        <fullName evidence="6">Polyribonucleotide nucleotidyltransferase</fullName>
        <ecNumber evidence="6">2.7.7.8</ecNumber>
    </recommendedName>
    <alternativeName>
        <fullName evidence="6">Polynucleotide phosphorylase</fullName>
        <shortName evidence="6">PNPase</shortName>
    </alternativeName>
</protein>
<evidence type="ECO:0000256" key="1">
    <source>
        <dbReference type="ARBA" id="ARBA00007404"/>
    </source>
</evidence>
<evidence type="ECO:0000256" key="2">
    <source>
        <dbReference type="ARBA" id="ARBA00022490"/>
    </source>
</evidence>
<dbReference type="Pfam" id="PF00575">
    <property type="entry name" value="S1"/>
    <property type="match status" value="1"/>
</dbReference>
<feature type="binding site" evidence="6">
    <location>
        <position position="496"/>
    </location>
    <ligand>
        <name>Mg(2+)</name>
        <dbReference type="ChEBI" id="CHEBI:18420"/>
    </ligand>
</feature>
<feature type="binding site" evidence="6">
    <location>
        <position position="490"/>
    </location>
    <ligand>
        <name>Mg(2+)</name>
        <dbReference type="ChEBI" id="CHEBI:18420"/>
    </ligand>
</feature>
<keyword evidence="3 6" id="KW-0808">Transferase</keyword>
<dbReference type="InterPro" id="IPR036345">
    <property type="entry name" value="ExoRNase_PH_dom2_sf"/>
</dbReference>
<dbReference type="RefSeq" id="WP_125650574.1">
    <property type="nucleotide sequence ID" value="NZ_JBHTOH010000083.1"/>
</dbReference>
<dbReference type="SMART" id="SM00322">
    <property type="entry name" value="KH"/>
    <property type="match status" value="1"/>
</dbReference>
<reference evidence="9" key="1">
    <citation type="journal article" date="2019" name="Int. J. Syst. Evol. Microbiol.">
        <title>The Global Catalogue of Microorganisms (GCM) 10K type strain sequencing project: providing services to taxonomists for standard genome sequencing and annotation.</title>
        <authorList>
            <consortium name="The Broad Institute Genomics Platform"/>
            <consortium name="The Broad Institute Genome Sequencing Center for Infectious Disease"/>
            <person name="Wu L."/>
            <person name="Ma J."/>
        </authorList>
    </citation>
    <scope>NUCLEOTIDE SEQUENCE [LARGE SCALE GENOMIC DNA]</scope>
    <source>
        <strain evidence="9">CCM 8937</strain>
    </source>
</reference>
<dbReference type="NCBIfam" id="TIGR03591">
    <property type="entry name" value="polynuc_phos"/>
    <property type="match status" value="1"/>
</dbReference>
<keyword evidence="6" id="KW-0479">Metal-binding</keyword>
<dbReference type="InterPro" id="IPR004087">
    <property type="entry name" value="KH_dom"/>
</dbReference>
<keyword evidence="9" id="KW-1185">Reference proteome</keyword>
<dbReference type="Pfam" id="PF00013">
    <property type="entry name" value="KH_1"/>
    <property type="match status" value="1"/>
</dbReference>
<dbReference type="Gene3D" id="3.30.1370.10">
    <property type="entry name" value="K Homology domain, type 1"/>
    <property type="match status" value="1"/>
</dbReference>
<dbReference type="HAMAP" id="MF_01595">
    <property type="entry name" value="PNPase"/>
    <property type="match status" value="1"/>
</dbReference>
<dbReference type="PIRSF" id="PIRSF005499">
    <property type="entry name" value="PNPase"/>
    <property type="match status" value="1"/>
</dbReference>
<name>A0ABW4BPL0_9LACO</name>
<dbReference type="GO" id="GO:0004654">
    <property type="term" value="F:polyribonucleotide nucleotidyltransferase activity"/>
    <property type="evidence" value="ECO:0007669"/>
    <property type="project" value="UniProtKB-EC"/>
</dbReference>
<dbReference type="InterPro" id="IPR036612">
    <property type="entry name" value="KH_dom_type_1_sf"/>
</dbReference>
<dbReference type="EMBL" id="JBHTOH010000083">
    <property type="protein sequence ID" value="MFD1411608.1"/>
    <property type="molecule type" value="Genomic_DNA"/>
</dbReference>
<dbReference type="PROSITE" id="PS50126">
    <property type="entry name" value="S1"/>
    <property type="match status" value="1"/>
</dbReference>
<gene>
    <name evidence="6 8" type="primary">pnp</name>
    <name evidence="8" type="ORF">ACFQ4R_08435</name>
</gene>
<dbReference type="InterPro" id="IPR020568">
    <property type="entry name" value="Ribosomal_Su5_D2-typ_SF"/>
</dbReference>
<keyword evidence="4 6" id="KW-0548">Nucleotidyltransferase</keyword>
<dbReference type="CDD" id="cd11363">
    <property type="entry name" value="RNase_PH_PNPase_1"/>
    <property type="match status" value="1"/>
</dbReference>
<dbReference type="Pfam" id="PF03725">
    <property type="entry name" value="RNase_PH_C"/>
    <property type="match status" value="1"/>
</dbReference>
<dbReference type="EC" id="2.7.7.8" evidence="6"/>
<evidence type="ECO:0000256" key="4">
    <source>
        <dbReference type="ARBA" id="ARBA00022695"/>
    </source>
</evidence>
<dbReference type="NCBIfam" id="NF008805">
    <property type="entry name" value="PRK11824.1"/>
    <property type="match status" value="1"/>
</dbReference>
<keyword evidence="5 6" id="KW-0694">RNA-binding</keyword>
<dbReference type="Gene3D" id="2.40.50.140">
    <property type="entry name" value="Nucleic acid-binding proteins"/>
    <property type="match status" value="1"/>
</dbReference>
<dbReference type="SMART" id="SM00316">
    <property type="entry name" value="S1"/>
    <property type="match status" value="1"/>
</dbReference>
<dbReference type="CDD" id="cd02393">
    <property type="entry name" value="KH-I_PNPase"/>
    <property type="match status" value="1"/>
</dbReference>
<accession>A0ABW4BPL0</accession>
<dbReference type="InterPro" id="IPR003029">
    <property type="entry name" value="S1_domain"/>
</dbReference>
<dbReference type="SUPFAM" id="SSF54791">
    <property type="entry name" value="Eukaryotic type KH-domain (KH-domain type I)"/>
    <property type="match status" value="1"/>
</dbReference>
<comment type="function">
    <text evidence="6">Involved in mRNA degradation. Catalyzes the phosphorolysis of single-stranded polyribonucleotides processively in the 3'- to 5'-direction.</text>
</comment>
<evidence type="ECO:0000256" key="5">
    <source>
        <dbReference type="ARBA" id="ARBA00022884"/>
    </source>
</evidence>